<evidence type="ECO:0000256" key="1">
    <source>
        <dbReference type="ARBA" id="ARBA00001947"/>
    </source>
</evidence>
<evidence type="ECO:0000313" key="13">
    <source>
        <dbReference type="EMBL" id="GEP11655.1"/>
    </source>
</evidence>
<feature type="transmembrane region" description="Helical" evidence="11">
    <location>
        <begin position="118"/>
        <end position="141"/>
    </location>
</feature>
<keyword evidence="10 11" id="KW-0472">Membrane</keyword>
<dbReference type="OrthoDB" id="9782003at2"/>
<evidence type="ECO:0000256" key="2">
    <source>
        <dbReference type="ARBA" id="ARBA00004141"/>
    </source>
</evidence>
<comment type="caution">
    <text evidence="13">The sequence shown here is derived from an EMBL/GenBank/DDBJ whole genome shotgun (WGS) entry which is preliminary data.</text>
</comment>
<keyword evidence="6" id="KW-0378">Hydrolase</keyword>
<evidence type="ECO:0000313" key="14">
    <source>
        <dbReference type="Proteomes" id="UP000321750"/>
    </source>
</evidence>
<keyword evidence="7" id="KW-0862">Zinc</keyword>
<comment type="similarity">
    <text evidence="3">Belongs to the peptidase M50B family.</text>
</comment>
<evidence type="ECO:0000256" key="7">
    <source>
        <dbReference type="ARBA" id="ARBA00022833"/>
    </source>
</evidence>
<dbReference type="Pfam" id="PF17820">
    <property type="entry name" value="PDZ_6"/>
    <property type="match status" value="1"/>
</dbReference>
<evidence type="ECO:0000256" key="6">
    <source>
        <dbReference type="ARBA" id="ARBA00022801"/>
    </source>
</evidence>
<keyword evidence="9 13" id="KW-0482">Metalloprotease</keyword>
<dbReference type="SUPFAM" id="SSF50156">
    <property type="entry name" value="PDZ domain-like"/>
    <property type="match status" value="1"/>
</dbReference>
<keyword evidence="8 11" id="KW-1133">Transmembrane helix</keyword>
<name>A0A512JNX1_9HYPH</name>
<dbReference type="InterPro" id="IPR036034">
    <property type="entry name" value="PDZ_sf"/>
</dbReference>
<proteinExistence type="inferred from homology"/>
<evidence type="ECO:0000256" key="11">
    <source>
        <dbReference type="SAM" id="Phobius"/>
    </source>
</evidence>
<keyword evidence="4 13" id="KW-0645">Protease</keyword>
<dbReference type="PANTHER" id="PTHR42837:SF2">
    <property type="entry name" value="MEMBRANE METALLOPROTEASE ARASP2, CHLOROPLASTIC-RELATED"/>
    <property type="match status" value="1"/>
</dbReference>
<dbReference type="Proteomes" id="UP000321750">
    <property type="component" value="Unassembled WGS sequence"/>
</dbReference>
<feature type="transmembrane region" description="Helical" evidence="11">
    <location>
        <begin position="306"/>
        <end position="325"/>
    </location>
</feature>
<reference evidence="13 14" key="1">
    <citation type="submission" date="2019-07" db="EMBL/GenBank/DDBJ databases">
        <title>Whole genome shotgun sequence of Methylobacterium gnaphalii NBRC 107716.</title>
        <authorList>
            <person name="Hosoyama A."/>
            <person name="Uohara A."/>
            <person name="Ohji S."/>
            <person name="Ichikawa N."/>
        </authorList>
    </citation>
    <scope>NUCLEOTIDE SEQUENCE [LARGE SCALE GENOMIC DNA]</scope>
    <source>
        <strain evidence="13 14">NBRC 107716</strain>
    </source>
</reference>
<dbReference type="CDD" id="cd23081">
    <property type="entry name" value="cpPDZ_EcRseP-like"/>
    <property type="match status" value="1"/>
</dbReference>
<organism evidence="13 14">
    <name type="scientific">Methylobacterium gnaphalii</name>
    <dbReference type="NCBI Taxonomy" id="1010610"/>
    <lineage>
        <taxon>Bacteria</taxon>
        <taxon>Pseudomonadati</taxon>
        <taxon>Pseudomonadota</taxon>
        <taxon>Alphaproteobacteria</taxon>
        <taxon>Hyphomicrobiales</taxon>
        <taxon>Methylobacteriaceae</taxon>
        <taxon>Methylobacterium</taxon>
    </lineage>
</organism>
<feature type="domain" description="PDZ" evidence="12">
    <location>
        <begin position="127"/>
        <end position="206"/>
    </location>
</feature>
<evidence type="ECO:0000256" key="4">
    <source>
        <dbReference type="ARBA" id="ARBA00022670"/>
    </source>
</evidence>
<dbReference type="EMBL" id="BJZV01000021">
    <property type="protein sequence ID" value="GEP11655.1"/>
    <property type="molecule type" value="Genomic_DNA"/>
</dbReference>
<evidence type="ECO:0000256" key="8">
    <source>
        <dbReference type="ARBA" id="ARBA00022989"/>
    </source>
</evidence>
<dbReference type="InterPro" id="IPR004387">
    <property type="entry name" value="Pept_M50_Zn"/>
</dbReference>
<feature type="transmembrane region" description="Helical" evidence="11">
    <location>
        <begin position="12"/>
        <end position="32"/>
    </location>
</feature>
<accession>A0A512JNX1</accession>
<dbReference type="Gene3D" id="2.30.42.10">
    <property type="match status" value="1"/>
</dbReference>
<evidence type="ECO:0000259" key="12">
    <source>
        <dbReference type="SMART" id="SM00228"/>
    </source>
</evidence>
<evidence type="ECO:0000256" key="10">
    <source>
        <dbReference type="ARBA" id="ARBA00023136"/>
    </source>
</evidence>
<dbReference type="RefSeq" id="WP_147048071.1">
    <property type="nucleotide sequence ID" value="NZ_BJZV01000021.1"/>
</dbReference>
<dbReference type="InterPro" id="IPR001478">
    <property type="entry name" value="PDZ"/>
</dbReference>
<dbReference type="GO" id="GO:0016020">
    <property type="term" value="C:membrane"/>
    <property type="evidence" value="ECO:0007669"/>
    <property type="project" value="UniProtKB-SubCell"/>
</dbReference>
<dbReference type="GO" id="GO:0006508">
    <property type="term" value="P:proteolysis"/>
    <property type="evidence" value="ECO:0007669"/>
    <property type="project" value="UniProtKB-KW"/>
</dbReference>
<evidence type="ECO:0000256" key="5">
    <source>
        <dbReference type="ARBA" id="ARBA00022692"/>
    </source>
</evidence>
<dbReference type="CDD" id="cd06163">
    <property type="entry name" value="S2P-M50_PDZ_RseP-like"/>
    <property type="match status" value="1"/>
</dbReference>
<dbReference type="GO" id="GO:0004222">
    <property type="term" value="F:metalloendopeptidase activity"/>
    <property type="evidence" value="ECO:0007669"/>
    <property type="project" value="InterPro"/>
</dbReference>
<comment type="cofactor">
    <cofactor evidence="1">
        <name>Zn(2+)</name>
        <dbReference type="ChEBI" id="CHEBI:29105"/>
    </cofactor>
</comment>
<sequence length="386" mass="41246">MDFLTAMTGTATGFVGTLLTFVVVLTVVVFVHEMGHFLVGRWCGVGVHAFSIGFGPEIIGFNDRNGTRWKLCAIPLGGYVKFVGDVNGASVPDAEAIARMDPRERAISLPAQPVAKRAAIVAAGPIANFILAIAVFSGAIWMSGRYEIPARVEAVMPNSAAARAGFETGDVIKAINGKRVDTFSGMQRIVSSSADSSLVFTVQRDGTETRLTAKPETFEETTPFGRHRLGRLGVQGPKGNEGKLVQYGPLDSLALGSQETYFIVERTFDFLGKLIVGRESVDQLSGPIGIARVSGEVARVGGVSGIINWIAFLSVSIGLLNLFPIPLLDGGHLLFFACEAIRGRPLSERVQEIGFRIGLGLVALLMIFATKNDIFNVVASWTTRGT</sequence>
<keyword evidence="14" id="KW-1185">Reference proteome</keyword>
<dbReference type="AlphaFoldDB" id="A0A512JNX1"/>
<dbReference type="SMART" id="SM00228">
    <property type="entry name" value="PDZ"/>
    <property type="match status" value="1"/>
</dbReference>
<dbReference type="PANTHER" id="PTHR42837">
    <property type="entry name" value="REGULATOR OF SIGMA-E PROTEASE RSEP"/>
    <property type="match status" value="1"/>
</dbReference>
<evidence type="ECO:0000256" key="9">
    <source>
        <dbReference type="ARBA" id="ARBA00023049"/>
    </source>
</evidence>
<keyword evidence="5 11" id="KW-0812">Transmembrane</keyword>
<protein>
    <submittedName>
        <fullName evidence="13">Zinc metalloprotease</fullName>
    </submittedName>
</protein>
<feature type="transmembrane region" description="Helical" evidence="11">
    <location>
        <begin position="353"/>
        <end position="370"/>
    </location>
</feature>
<evidence type="ECO:0000256" key="3">
    <source>
        <dbReference type="ARBA" id="ARBA00007931"/>
    </source>
</evidence>
<dbReference type="Pfam" id="PF02163">
    <property type="entry name" value="Peptidase_M50"/>
    <property type="match status" value="1"/>
</dbReference>
<comment type="subcellular location">
    <subcellularLocation>
        <location evidence="2">Membrane</location>
        <topology evidence="2">Multi-pass membrane protein</topology>
    </subcellularLocation>
</comment>
<gene>
    <name evidence="13" type="ORF">MGN01_35000</name>
</gene>
<dbReference type="InterPro" id="IPR008915">
    <property type="entry name" value="Peptidase_M50"/>
</dbReference>
<dbReference type="InterPro" id="IPR041489">
    <property type="entry name" value="PDZ_6"/>
</dbReference>